<evidence type="ECO:0000313" key="4">
    <source>
        <dbReference type="Proteomes" id="UP000749559"/>
    </source>
</evidence>
<protein>
    <submittedName>
        <fullName evidence="3">Uncharacterized protein</fullName>
    </submittedName>
</protein>
<feature type="compositionally biased region" description="Gly residues" evidence="1">
    <location>
        <begin position="151"/>
        <end position="165"/>
    </location>
</feature>
<name>A0A8J1TQS5_OWEFU</name>
<feature type="region of interest" description="Disordered" evidence="1">
    <location>
        <begin position="187"/>
        <end position="206"/>
    </location>
</feature>
<feature type="region of interest" description="Disordered" evidence="1">
    <location>
        <begin position="214"/>
        <end position="258"/>
    </location>
</feature>
<feature type="signal peptide" evidence="2">
    <location>
        <begin position="1"/>
        <end position="29"/>
    </location>
</feature>
<feature type="chain" id="PRO_5043602324" evidence="2">
    <location>
        <begin position="30"/>
        <end position="258"/>
    </location>
</feature>
<feature type="compositionally biased region" description="Gly residues" evidence="1">
    <location>
        <begin position="221"/>
        <end position="235"/>
    </location>
</feature>
<evidence type="ECO:0000313" key="3">
    <source>
        <dbReference type="EMBL" id="CAH1775842.1"/>
    </source>
</evidence>
<sequence length="258" mass="25325">MKKNEKIDCSVLTLLLAIYFCWEPIRVAAVSDCNIASSDFTVASGTICRLTDGDYSFDTVSISGTVQCGEIGTENTKVTISVTDSFEITKSGILHGNGFGRASSSSTDQNGNAAGSGGGYGGRGGASAGAFLASDAESIFKDKVDEPNKVGGAGGTSNGGWGGGHIKITNTGSGDITIDGILSADGDDASSGNGGGGSGGSIWIEAPDSLVTGSGRIAARGGNGNGDGGGGGGGRIKVTHASSSFDGQLLAHGGRGGK</sequence>
<accession>A0A8J1TQS5</accession>
<reference evidence="3" key="1">
    <citation type="submission" date="2022-03" db="EMBL/GenBank/DDBJ databases">
        <authorList>
            <person name="Martin C."/>
        </authorList>
    </citation>
    <scope>NUCLEOTIDE SEQUENCE</scope>
</reference>
<proteinExistence type="predicted"/>
<dbReference type="AlphaFoldDB" id="A0A8J1TQS5"/>
<evidence type="ECO:0000256" key="1">
    <source>
        <dbReference type="SAM" id="MobiDB-lite"/>
    </source>
</evidence>
<feature type="region of interest" description="Disordered" evidence="1">
    <location>
        <begin position="145"/>
        <end position="166"/>
    </location>
</feature>
<feature type="region of interest" description="Disordered" evidence="1">
    <location>
        <begin position="99"/>
        <end position="118"/>
    </location>
</feature>
<dbReference type="Proteomes" id="UP000749559">
    <property type="component" value="Unassembled WGS sequence"/>
</dbReference>
<gene>
    <name evidence="3" type="ORF">OFUS_LOCUS3092</name>
</gene>
<evidence type="ECO:0000256" key="2">
    <source>
        <dbReference type="SAM" id="SignalP"/>
    </source>
</evidence>
<keyword evidence="2" id="KW-0732">Signal</keyword>
<comment type="caution">
    <text evidence="3">The sequence shown here is derived from an EMBL/GenBank/DDBJ whole genome shotgun (WGS) entry which is preliminary data.</text>
</comment>
<feature type="non-terminal residue" evidence="3">
    <location>
        <position position="258"/>
    </location>
</feature>
<dbReference type="EMBL" id="CAIIXF020000001">
    <property type="protein sequence ID" value="CAH1775842.1"/>
    <property type="molecule type" value="Genomic_DNA"/>
</dbReference>
<organism evidence="3 4">
    <name type="scientific">Owenia fusiformis</name>
    <name type="common">Polychaete worm</name>
    <dbReference type="NCBI Taxonomy" id="6347"/>
    <lineage>
        <taxon>Eukaryota</taxon>
        <taxon>Metazoa</taxon>
        <taxon>Spiralia</taxon>
        <taxon>Lophotrochozoa</taxon>
        <taxon>Annelida</taxon>
        <taxon>Polychaeta</taxon>
        <taxon>Sedentaria</taxon>
        <taxon>Canalipalpata</taxon>
        <taxon>Sabellida</taxon>
        <taxon>Oweniida</taxon>
        <taxon>Oweniidae</taxon>
        <taxon>Owenia</taxon>
    </lineage>
</organism>
<keyword evidence="4" id="KW-1185">Reference proteome</keyword>